<organism evidence="1 2">
    <name type="scientific">Tepidibacillus fermentans</name>
    <dbReference type="NCBI Taxonomy" id="1281767"/>
    <lineage>
        <taxon>Bacteria</taxon>
        <taxon>Bacillati</taxon>
        <taxon>Bacillota</taxon>
        <taxon>Bacilli</taxon>
        <taxon>Bacillales</taxon>
        <taxon>Bacillaceae</taxon>
        <taxon>Tepidibacillus</taxon>
    </lineage>
</organism>
<gene>
    <name evidence="1" type="ORF">EDD72_10967</name>
</gene>
<proteinExistence type="predicted"/>
<comment type="caution">
    <text evidence="1">The sequence shown here is derived from an EMBL/GenBank/DDBJ whole genome shotgun (WGS) entry which is preliminary data.</text>
</comment>
<dbReference type="Proteomes" id="UP000295788">
    <property type="component" value="Unassembled WGS sequence"/>
</dbReference>
<evidence type="ECO:0000313" key="2">
    <source>
        <dbReference type="Proteomes" id="UP000295788"/>
    </source>
</evidence>
<sequence length="115" mass="12962">MSNQNQLNVDQKTLVSAWNDTLPDYLNPSDSAEVKVLEDPPNSLLVHIDTKGRQGYHFDFRVTYLDPREVKVNVVNIGTDGLVDDAHGVIARQLVEDYTRHIHECAQALQSITHP</sequence>
<dbReference type="AlphaFoldDB" id="A0A4R3KGP5"/>
<dbReference type="OrthoDB" id="2971377at2"/>
<dbReference type="RefSeq" id="WP_132768832.1">
    <property type="nucleotide sequence ID" value="NZ_SMAB01000009.1"/>
</dbReference>
<name>A0A4R3KGP5_9BACI</name>
<accession>A0A4R3KGP5</accession>
<protein>
    <submittedName>
        <fullName evidence="1">Uncharacterized protein</fullName>
    </submittedName>
</protein>
<dbReference type="EMBL" id="SMAB01000009">
    <property type="protein sequence ID" value="TCS82498.1"/>
    <property type="molecule type" value="Genomic_DNA"/>
</dbReference>
<keyword evidence="2" id="KW-1185">Reference proteome</keyword>
<evidence type="ECO:0000313" key="1">
    <source>
        <dbReference type="EMBL" id="TCS82498.1"/>
    </source>
</evidence>
<reference evidence="1 2" key="1">
    <citation type="submission" date="2019-03" db="EMBL/GenBank/DDBJ databases">
        <title>Genomic Encyclopedia of Type Strains, Phase IV (KMG-IV): sequencing the most valuable type-strain genomes for metagenomic binning, comparative biology and taxonomic classification.</title>
        <authorList>
            <person name="Goeker M."/>
        </authorList>
    </citation>
    <scope>NUCLEOTIDE SEQUENCE [LARGE SCALE GENOMIC DNA]</scope>
    <source>
        <strain evidence="1 2">DSM 23802</strain>
    </source>
</reference>